<dbReference type="RefSeq" id="WP_068397984.1">
    <property type="nucleotide sequence ID" value="NZ_CP014504.1"/>
</dbReference>
<keyword evidence="2" id="KW-1185">Reference proteome</keyword>
<accession>A0A127V9Z3</accession>
<dbReference type="OrthoDB" id="1157201at2"/>
<reference evidence="1 2" key="1">
    <citation type="submission" date="2016-03" db="EMBL/GenBank/DDBJ databases">
        <title>Complete genome sequence of Pedobacter cryoconitis PAMC 27485.</title>
        <authorList>
            <person name="Lee J."/>
            <person name="Kim O.-S."/>
        </authorList>
    </citation>
    <scope>NUCLEOTIDE SEQUENCE [LARGE SCALE GENOMIC DNA]</scope>
    <source>
        <strain evidence="1 2">PAMC 27485</strain>
    </source>
</reference>
<evidence type="ECO:0000313" key="1">
    <source>
        <dbReference type="EMBL" id="AMP98176.1"/>
    </source>
</evidence>
<dbReference type="PATRIC" id="fig|188932.3.peg.1304"/>
<name>A0A127V9Z3_9SPHI</name>
<evidence type="ECO:0000313" key="2">
    <source>
        <dbReference type="Proteomes" id="UP000071561"/>
    </source>
</evidence>
<dbReference type="AlphaFoldDB" id="A0A127V9Z3"/>
<organism evidence="1 2">
    <name type="scientific">Pedobacter cryoconitis</name>
    <dbReference type="NCBI Taxonomy" id="188932"/>
    <lineage>
        <taxon>Bacteria</taxon>
        <taxon>Pseudomonadati</taxon>
        <taxon>Bacteroidota</taxon>
        <taxon>Sphingobacteriia</taxon>
        <taxon>Sphingobacteriales</taxon>
        <taxon>Sphingobacteriaceae</taxon>
        <taxon>Pedobacter</taxon>
    </lineage>
</organism>
<dbReference type="Proteomes" id="UP000071561">
    <property type="component" value="Chromosome"/>
</dbReference>
<proteinExistence type="predicted"/>
<dbReference type="EMBL" id="CP014504">
    <property type="protein sequence ID" value="AMP98176.1"/>
    <property type="molecule type" value="Genomic_DNA"/>
</dbReference>
<dbReference type="KEGG" id="pcm:AY601_1254"/>
<sequence>MIYKGMEYAMPVTPLLKELTYTVRLTDQLIINDKEDKTLIEFTCRIKADDEPQQYLLFLDNLKINGNAEGDYEKHEWLFARLFSINSNLIIKTDQYGSITGIGDKKRILSEWELAKEDISAVYEKNEITGLFDSMDYTLKNDMKLLYHNDPLLNLLFNNIYQTYTGEESIGTEKIILKHFGATGLPVIEYKELVAIDENSNIATIDVTGQISESFTDMEGMNNYLAEVTGQESDEEMDYYFDYQGRYELSLGVQHHIDKAELTISGYCPGYKKLTVYHLKLQP</sequence>
<protein>
    <submittedName>
        <fullName evidence="1">Uncharacterized protein</fullName>
    </submittedName>
</protein>
<gene>
    <name evidence="1" type="ORF">AY601_1254</name>
</gene>